<dbReference type="InterPro" id="IPR000873">
    <property type="entry name" value="AMP-dep_synth/lig_dom"/>
</dbReference>
<dbReference type="SUPFAM" id="SSF56801">
    <property type="entry name" value="Acetyl-CoA synthetase-like"/>
    <property type="match status" value="1"/>
</dbReference>
<dbReference type="Proteomes" id="UP000238937">
    <property type="component" value="Unassembled WGS sequence"/>
</dbReference>
<comment type="cofactor">
    <cofactor evidence="1">
        <name>pantetheine 4'-phosphate</name>
        <dbReference type="ChEBI" id="CHEBI:47942"/>
    </cofactor>
</comment>
<evidence type="ECO:0000313" key="8">
    <source>
        <dbReference type="Proteomes" id="UP000238937"/>
    </source>
</evidence>
<evidence type="ECO:0000259" key="6">
    <source>
        <dbReference type="PROSITE" id="PS50075"/>
    </source>
</evidence>
<feature type="domain" description="Carrier" evidence="6">
    <location>
        <begin position="530"/>
        <end position="605"/>
    </location>
</feature>
<gene>
    <name evidence="7" type="ORF">C7B77_12885</name>
</gene>
<dbReference type="PROSITE" id="PS50075">
    <property type="entry name" value="CARRIER"/>
    <property type="match status" value="1"/>
</dbReference>
<dbReference type="FunFam" id="1.10.1200.10:FF:000005">
    <property type="entry name" value="Nonribosomal peptide synthetase 1"/>
    <property type="match status" value="1"/>
</dbReference>
<dbReference type="Pfam" id="PF00550">
    <property type="entry name" value="PP-binding"/>
    <property type="match status" value="1"/>
</dbReference>
<dbReference type="Gene3D" id="3.40.50.1820">
    <property type="entry name" value="alpha/beta hydrolase"/>
    <property type="match status" value="1"/>
</dbReference>
<protein>
    <recommendedName>
        <fullName evidence="6">Carrier domain-containing protein</fullName>
    </recommendedName>
</protein>
<evidence type="ECO:0000313" key="7">
    <source>
        <dbReference type="EMBL" id="PSB56118.1"/>
    </source>
</evidence>
<organism evidence="7 8">
    <name type="scientific">Chamaesiphon polymorphus CCALA 037</name>
    <dbReference type="NCBI Taxonomy" id="2107692"/>
    <lineage>
        <taxon>Bacteria</taxon>
        <taxon>Bacillati</taxon>
        <taxon>Cyanobacteriota</taxon>
        <taxon>Cyanophyceae</taxon>
        <taxon>Gomontiellales</taxon>
        <taxon>Chamaesiphonaceae</taxon>
        <taxon>Chamaesiphon</taxon>
    </lineage>
</organism>
<dbReference type="PANTHER" id="PTHR43201">
    <property type="entry name" value="ACYL-COA SYNTHETASE"/>
    <property type="match status" value="1"/>
</dbReference>
<dbReference type="InterPro" id="IPR001031">
    <property type="entry name" value="Thioesterase"/>
</dbReference>
<dbReference type="InterPro" id="IPR042099">
    <property type="entry name" value="ANL_N_sf"/>
</dbReference>
<keyword evidence="8" id="KW-1185">Reference proteome</keyword>
<accession>A0A2T1GEW5</accession>
<dbReference type="PANTHER" id="PTHR43201:SF5">
    <property type="entry name" value="MEDIUM-CHAIN ACYL-COA LIGASE ACSF2, MITOCHONDRIAL"/>
    <property type="match status" value="1"/>
</dbReference>
<dbReference type="EMBL" id="PVWO01000144">
    <property type="protein sequence ID" value="PSB56118.1"/>
    <property type="molecule type" value="Genomic_DNA"/>
</dbReference>
<dbReference type="Pfam" id="PF13193">
    <property type="entry name" value="AMP-binding_C"/>
    <property type="match status" value="1"/>
</dbReference>
<reference evidence="7 8" key="1">
    <citation type="submission" date="2018-03" db="EMBL/GenBank/DDBJ databases">
        <title>The ancient ancestry and fast evolution of plastids.</title>
        <authorList>
            <person name="Moore K.R."/>
            <person name="Magnabosco C."/>
            <person name="Momper L."/>
            <person name="Gold D.A."/>
            <person name="Bosak T."/>
            <person name="Fournier G.P."/>
        </authorList>
    </citation>
    <scope>NUCLEOTIDE SEQUENCE [LARGE SCALE GENOMIC DNA]</scope>
    <source>
        <strain evidence="7 8">CCALA 037</strain>
    </source>
</reference>
<dbReference type="InterPro" id="IPR025110">
    <property type="entry name" value="AMP-bd_C"/>
</dbReference>
<dbReference type="Gene3D" id="1.10.1200.10">
    <property type="entry name" value="ACP-like"/>
    <property type="match status" value="1"/>
</dbReference>
<dbReference type="PROSITE" id="PS00455">
    <property type="entry name" value="AMP_BINDING"/>
    <property type="match status" value="1"/>
</dbReference>
<dbReference type="Gene3D" id="3.40.50.12780">
    <property type="entry name" value="N-terminal domain of ligase-like"/>
    <property type="match status" value="1"/>
</dbReference>
<dbReference type="Pfam" id="PF00975">
    <property type="entry name" value="Thioesterase"/>
    <property type="match status" value="1"/>
</dbReference>
<dbReference type="Gene3D" id="3.30.300.30">
    <property type="match status" value="1"/>
</dbReference>
<evidence type="ECO:0000256" key="5">
    <source>
        <dbReference type="ARBA" id="ARBA00022598"/>
    </source>
</evidence>
<dbReference type="InterPro" id="IPR009081">
    <property type="entry name" value="PP-bd_ACP"/>
</dbReference>
<dbReference type="InterPro" id="IPR029058">
    <property type="entry name" value="AB_hydrolase_fold"/>
</dbReference>
<sequence length="888" mass="98643">MSNFYSLNRLFAELAEKYPQALAISTPAWPDLTFQGLYELIVKTHRQLRQLGIDRGDRVVLIAPANSSETAMLSLAIAASATLIPIDPSLSNIELKIRLQQLNPKFIIKLSNCLLPTPIFDVSPPLVTQLLDREISISTLEVSYHWQGKIGTFQFNGKTLFPPSQDDWATPADDAFIIMTSGSTGSPKLVHMTQDALCYSCLEASQVLQLSTHDVCLNTLALFHVHGLITNFILPLLAGGKVVFYGSFQPDYFLDWLVDSQATWYSVGPTIHLAILKAISEHPLKAKNHALRFMRSGSAPSNIQVIAALEQHFGVPLIQGYGMSEIPLFTSTILPSNLTKERSQGYAKISKDSELAIANESGEIVPHGTVGEIIARGRNVMKSYLDNPVANRVAFREGWFRTGDLGWLDECGYLHLAGRLKETINRGGNKVLPQEVDDVLMQFSEVEEVATFAVDHPRLGEDLVAAVVPKSGANITEHNLRTLLLERIADFKIPSQILFVDNIPKGKTGKIQRNKLAEEFAERLKSTYISPRNNLEIKIADLFSQILDLDKVGIHDNFFSIGGDSLTGTQIISRICEIFAINIPIVTLFHHQTIAELATVVDRATDCQTKQFHAWQSLIQIKQGRATKDPLFLIHDVAGSVLFYRQLANHLRSDRAVYVIQAQGLDGRKTPIACVSEMAANYIKEIRQVQPMGPYYLGGYSFGGVVAFEIARQLEAQGQEIKLLAIVDTPAPVSVEPNLPQVDPCPQGLSKILSRLTKLWSLNSQQRKDYIRYGLMNHCMFGKLRTPYRFYLRYIKRANLELGTIDVCWINTQARNSYVVKSTYSGKVALFCSDNMLLESANSPALNWDKIATGGADIYSIPGSNHSTIIQEPLVRILADRLTLALAD</sequence>
<evidence type="ECO:0000256" key="1">
    <source>
        <dbReference type="ARBA" id="ARBA00001957"/>
    </source>
</evidence>
<proteinExistence type="inferred from homology"/>
<keyword evidence="3" id="KW-0596">Phosphopantetheine</keyword>
<dbReference type="InterPro" id="IPR020806">
    <property type="entry name" value="PKS_PP-bd"/>
</dbReference>
<dbReference type="InterPro" id="IPR036736">
    <property type="entry name" value="ACP-like_sf"/>
</dbReference>
<dbReference type="SUPFAM" id="SSF53474">
    <property type="entry name" value="alpha/beta-Hydrolases"/>
    <property type="match status" value="1"/>
</dbReference>
<dbReference type="Pfam" id="PF00501">
    <property type="entry name" value="AMP-binding"/>
    <property type="match status" value="1"/>
</dbReference>
<evidence type="ECO:0000256" key="3">
    <source>
        <dbReference type="ARBA" id="ARBA00022450"/>
    </source>
</evidence>
<comment type="similarity">
    <text evidence="2">Belongs to the ATP-dependent AMP-binding enzyme family.</text>
</comment>
<comment type="caution">
    <text evidence="7">The sequence shown here is derived from an EMBL/GenBank/DDBJ whole genome shotgun (WGS) entry which is preliminary data.</text>
</comment>
<dbReference type="RefSeq" id="WP_106305140.1">
    <property type="nucleotide sequence ID" value="NZ_PVWO01000144.1"/>
</dbReference>
<dbReference type="InterPro" id="IPR045851">
    <property type="entry name" value="AMP-bd_C_sf"/>
</dbReference>
<dbReference type="InterPro" id="IPR020845">
    <property type="entry name" value="AMP-binding_CS"/>
</dbReference>
<dbReference type="OrthoDB" id="9803968at2"/>
<name>A0A2T1GEW5_9CYAN</name>
<dbReference type="SUPFAM" id="SSF47336">
    <property type="entry name" value="ACP-like"/>
    <property type="match status" value="1"/>
</dbReference>
<keyword evidence="5" id="KW-0436">Ligase</keyword>
<dbReference type="SMART" id="SM00823">
    <property type="entry name" value="PKS_PP"/>
    <property type="match status" value="1"/>
</dbReference>
<dbReference type="GO" id="GO:0006631">
    <property type="term" value="P:fatty acid metabolic process"/>
    <property type="evidence" value="ECO:0007669"/>
    <property type="project" value="TreeGrafter"/>
</dbReference>
<keyword evidence="4" id="KW-0597">Phosphoprotein</keyword>
<evidence type="ECO:0000256" key="2">
    <source>
        <dbReference type="ARBA" id="ARBA00006432"/>
    </source>
</evidence>
<dbReference type="GO" id="GO:0031177">
    <property type="term" value="F:phosphopantetheine binding"/>
    <property type="evidence" value="ECO:0007669"/>
    <property type="project" value="InterPro"/>
</dbReference>
<dbReference type="AlphaFoldDB" id="A0A2T1GEW5"/>
<dbReference type="GO" id="GO:0031956">
    <property type="term" value="F:medium-chain fatty acid-CoA ligase activity"/>
    <property type="evidence" value="ECO:0007669"/>
    <property type="project" value="TreeGrafter"/>
</dbReference>
<evidence type="ECO:0000256" key="4">
    <source>
        <dbReference type="ARBA" id="ARBA00022553"/>
    </source>
</evidence>
<dbReference type="InterPro" id="IPR006162">
    <property type="entry name" value="Ppantetheine_attach_site"/>
</dbReference>
<dbReference type="PROSITE" id="PS00012">
    <property type="entry name" value="PHOSPHOPANTETHEINE"/>
    <property type="match status" value="1"/>
</dbReference>